<dbReference type="SUPFAM" id="SSF57850">
    <property type="entry name" value="RING/U-box"/>
    <property type="match status" value="1"/>
</dbReference>
<accession>A0AAV9AH13</accession>
<proteinExistence type="predicted"/>
<dbReference type="PANTHER" id="PTHR22849:SF132">
    <property type="entry name" value="E3 UBIQUITIN-PROTEIN LIGASE PUB23"/>
    <property type="match status" value="1"/>
</dbReference>
<dbReference type="Gene3D" id="1.25.10.10">
    <property type="entry name" value="Leucine-rich Repeat Variant"/>
    <property type="match status" value="1"/>
</dbReference>
<evidence type="ECO:0000256" key="2">
    <source>
        <dbReference type="ARBA" id="ARBA00004906"/>
    </source>
</evidence>
<evidence type="ECO:0000259" key="6">
    <source>
        <dbReference type="PROSITE" id="PS51698"/>
    </source>
</evidence>
<dbReference type="InterPro" id="IPR011989">
    <property type="entry name" value="ARM-like"/>
</dbReference>
<dbReference type="SMART" id="SM00504">
    <property type="entry name" value="Ubox"/>
    <property type="match status" value="1"/>
</dbReference>
<dbReference type="InterPro" id="IPR003613">
    <property type="entry name" value="Ubox_domain"/>
</dbReference>
<dbReference type="PROSITE" id="PS51698">
    <property type="entry name" value="U_BOX"/>
    <property type="match status" value="1"/>
</dbReference>
<dbReference type="PANTHER" id="PTHR22849">
    <property type="entry name" value="WDSAM1 PROTEIN"/>
    <property type="match status" value="1"/>
</dbReference>
<dbReference type="GO" id="GO:0016567">
    <property type="term" value="P:protein ubiquitination"/>
    <property type="evidence" value="ECO:0007669"/>
    <property type="project" value="UniProtKB-UniRule"/>
</dbReference>
<feature type="domain" description="U-box" evidence="6">
    <location>
        <begin position="8"/>
        <end position="89"/>
    </location>
</feature>
<dbReference type="EMBL" id="JAUJYN010000009">
    <property type="protein sequence ID" value="KAK1263379.1"/>
    <property type="molecule type" value="Genomic_DNA"/>
</dbReference>
<dbReference type="AlphaFoldDB" id="A0AAV9AH13"/>
<dbReference type="CDD" id="cd16664">
    <property type="entry name" value="RING-Ubox_PUB"/>
    <property type="match status" value="1"/>
</dbReference>
<comment type="pathway">
    <text evidence="2 5">Protein modification; protein ubiquitination.</text>
</comment>
<dbReference type="InterPro" id="IPR045185">
    <property type="entry name" value="PUB22/23/24-like"/>
</dbReference>
<dbReference type="EC" id="2.3.2.27" evidence="5"/>
<comment type="function">
    <text evidence="5">Functions as an E3 ubiquitin ligase.</text>
</comment>
<dbReference type="SUPFAM" id="SSF48371">
    <property type="entry name" value="ARM repeat"/>
    <property type="match status" value="1"/>
</dbReference>
<comment type="caution">
    <text evidence="7">The sequence shown here is derived from an EMBL/GenBank/DDBJ whole genome shotgun (WGS) entry which is preliminary data.</text>
</comment>
<keyword evidence="3 5" id="KW-0808">Transferase</keyword>
<protein>
    <recommendedName>
        <fullName evidence="5 6">U-box domain-containing protein</fullName>
        <ecNumber evidence="5">2.3.2.27</ecNumber>
    </recommendedName>
    <alternativeName>
        <fullName evidence="5">RING-type E3 ubiquitin transferase PUB</fullName>
    </alternativeName>
</protein>
<reference evidence="7" key="2">
    <citation type="submission" date="2023-06" db="EMBL/GenBank/DDBJ databases">
        <authorList>
            <person name="Ma L."/>
            <person name="Liu K.-W."/>
            <person name="Li Z."/>
            <person name="Hsiao Y.-Y."/>
            <person name="Qi Y."/>
            <person name="Fu T."/>
            <person name="Tang G."/>
            <person name="Zhang D."/>
            <person name="Sun W.-H."/>
            <person name="Liu D.-K."/>
            <person name="Li Y."/>
            <person name="Chen G.-Z."/>
            <person name="Liu X.-D."/>
            <person name="Liao X.-Y."/>
            <person name="Jiang Y.-T."/>
            <person name="Yu X."/>
            <person name="Hao Y."/>
            <person name="Huang J."/>
            <person name="Zhao X.-W."/>
            <person name="Ke S."/>
            <person name="Chen Y.-Y."/>
            <person name="Wu W.-L."/>
            <person name="Hsu J.-L."/>
            <person name="Lin Y.-F."/>
            <person name="Huang M.-D."/>
            <person name="Li C.-Y."/>
            <person name="Huang L."/>
            <person name="Wang Z.-W."/>
            <person name="Zhao X."/>
            <person name="Zhong W.-Y."/>
            <person name="Peng D.-H."/>
            <person name="Ahmad S."/>
            <person name="Lan S."/>
            <person name="Zhang J.-S."/>
            <person name="Tsai W.-C."/>
            <person name="Van De Peer Y."/>
            <person name="Liu Z.-J."/>
        </authorList>
    </citation>
    <scope>NUCLEOTIDE SEQUENCE</scope>
    <source>
        <strain evidence="7">SCP</strain>
        <tissue evidence="7">Leaves</tissue>
    </source>
</reference>
<evidence type="ECO:0000256" key="4">
    <source>
        <dbReference type="ARBA" id="ARBA00022786"/>
    </source>
</evidence>
<reference evidence="7" key="1">
    <citation type="journal article" date="2023" name="Nat. Commun.">
        <title>Diploid and tetraploid genomes of Acorus and the evolution of monocots.</title>
        <authorList>
            <person name="Ma L."/>
            <person name="Liu K.W."/>
            <person name="Li Z."/>
            <person name="Hsiao Y.Y."/>
            <person name="Qi Y."/>
            <person name="Fu T."/>
            <person name="Tang G.D."/>
            <person name="Zhang D."/>
            <person name="Sun W.H."/>
            <person name="Liu D.K."/>
            <person name="Li Y."/>
            <person name="Chen G.Z."/>
            <person name="Liu X.D."/>
            <person name="Liao X.Y."/>
            <person name="Jiang Y.T."/>
            <person name="Yu X."/>
            <person name="Hao Y."/>
            <person name="Huang J."/>
            <person name="Zhao X.W."/>
            <person name="Ke S."/>
            <person name="Chen Y.Y."/>
            <person name="Wu W.L."/>
            <person name="Hsu J.L."/>
            <person name="Lin Y.F."/>
            <person name="Huang M.D."/>
            <person name="Li C.Y."/>
            <person name="Huang L."/>
            <person name="Wang Z.W."/>
            <person name="Zhao X."/>
            <person name="Zhong W.Y."/>
            <person name="Peng D.H."/>
            <person name="Ahmad S."/>
            <person name="Lan S."/>
            <person name="Zhang J.S."/>
            <person name="Tsai W.C."/>
            <person name="Van de Peer Y."/>
            <person name="Liu Z.J."/>
        </authorList>
    </citation>
    <scope>NUCLEOTIDE SEQUENCE</scope>
    <source>
        <strain evidence="7">SCP</strain>
    </source>
</reference>
<dbReference type="InterPro" id="IPR016024">
    <property type="entry name" value="ARM-type_fold"/>
</dbReference>
<dbReference type="GO" id="GO:0061630">
    <property type="term" value="F:ubiquitin protein ligase activity"/>
    <property type="evidence" value="ECO:0007669"/>
    <property type="project" value="UniProtKB-UniRule"/>
</dbReference>
<dbReference type="InterPro" id="IPR058678">
    <property type="entry name" value="ARM_PUB"/>
</dbReference>
<evidence type="ECO:0000256" key="5">
    <source>
        <dbReference type="RuleBase" id="RU369093"/>
    </source>
</evidence>
<evidence type="ECO:0000313" key="8">
    <source>
        <dbReference type="Proteomes" id="UP001179952"/>
    </source>
</evidence>
<evidence type="ECO:0000256" key="3">
    <source>
        <dbReference type="ARBA" id="ARBA00022679"/>
    </source>
</evidence>
<keyword evidence="4 5" id="KW-0833">Ubl conjugation pathway</keyword>
<name>A0AAV9AH13_ACOGR</name>
<dbReference type="Proteomes" id="UP001179952">
    <property type="component" value="Unassembled WGS sequence"/>
</dbReference>
<evidence type="ECO:0000313" key="7">
    <source>
        <dbReference type="EMBL" id="KAK1263379.1"/>
    </source>
</evidence>
<comment type="catalytic activity">
    <reaction evidence="1 5">
        <text>S-ubiquitinyl-[E2 ubiquitin-conjugating enzyme]-L-cysteine + [acceptor protein]-L-lysine = [E2 ubiquitin-conjugating enzyme]-L-cysteine + N(6)-ubiquitinyl-[acceptor protein]-L-lysine.</text>
        <dbReference type="EC" id="2.3.2.27"/>
    </reaction>
</comment>
<evidence type="ECO:0000256" key="1">
    <source>
        <dbReference type="ARBA" id="ARBA00000900"/>
    </source>
</evidence>
<dbReference type="Pfam" id="PF25598">
    <property type="entry name" value="ARM_PUB"/>
    <property type="match status" value="1"/>
</dbReference>
<dbReference type="InterPro" id="IPR045210">
    <property type="entry name" value="RING-Ubox_PUB"/>
</dbReference>
<keyword evidence="8" id="KW-1185">Reference proteome</keyword>
<dbReference type="InterPro" id="IPR013083">
    <property type="entry name" value="Znf_RING/FYVE/PHD"/>
</dbReference>
<dbReference type="Gene3D" id="3.30.40.10">
    <property type="entry name" value="Zinc/RING finger domain, C3HC4 (zinc finger)"/>
    <property type="match status" value="1"/>
</dbReference>
<dbReference type="Pfam" id="PF04564">
    <property type="entry name" value="U-box"/>
    <property type="match status" value="1"/>
</dbReference>
<gene>
    <name evidence="7" type="ORF">QJS04_geneDACA008610</name>
</gene>
<organism evidence="7 8">
    <name type="scientific">Acorus gramineus</name>
    <name type="common">Dwarf sweet flag</name>
    <dbReference type="NCBI Taxonomy" id="55184"/>
    <lineage>
        <taxon>Eukaryota</taxon>
        <taxon>Viridiplantae</taxon>
        <taxon>Streptophyta</taxon>
        <taxon>Embryophyta</taxon>
        <taxon>Tracheophyta</taxon>
        <taxon>Spermatophyta</taxon>
        <taxon>Magnoliopsida</taxon>
        <taxon>Liliopsida</taxon>
        <taxon>Acoraceae</taxon>
        <taxon>Acorus</taxon>
    </lineage>
</organism>
<sequence>MEAISIVDVPPYFLCPISLEIMKDPVTLSTGITYDRDSIERWLFSDNNSTCPVTNQSLSDSSSSSADITTPNHTLRRLIQSWCAANASADIQRFPTPKPPVDRSRISTLLHHASVPSTRPNALRDLRSIAAESERNRRCMESAGAGDALVSIIKQETTTMIEDTLLCLLHDLQLSARGMRDVLRRHADLIEVLARVMLARRASDQCRAHATLLLRSAVSAANPNQLTMSAREVFAAVVGVVRDRISAQATKAGLKVLGELCAWGRNRVRAVEAGAVDVLVGIVMEAGGIEGRRVVEMGLVVLEILCGCAEGREELVGNAAGLAAVGKRVLRVSNVATERGVRILSSIARFSGTKAVLQEMAEVGVVSKLCLVLQVSCDLKTKEKAKEILRLHGTVWRNSPCIAPYLLSSYPN</sequence>